<dbReference type="InterPro" id="IPR017871">
    <property type="entry name" value="ABC_transporter-like_CS"/>
</dbReference>
<dbReference type="GO" id="GO:0015421">
    <property type="term" value="F:ABC-type oligopeptide transporter activity"/>
    <property type="evidence" value="ECO:0007669"/>
    <property type="project" value="TreeGrafter"/>
</dbReference>
<dbReference type="GO" id="GO:0005524">
    <property type="term" value="F:ATP binding"/>
    <property type="evidence" value="ECO:0007669"/>
    <property type="project" value="UniProtKB-KW"/>
</dbReference>
<comment type="caution">
    <text evidence="12">The sequence shown here is derived from an EMBL/GenBank/DDBJ whole genome shotgun (WGS) entry which is preliminary data.</text>
</comment>
<dbReference type="Proteomes" id="UP000320184">
    <property type="component" value="Unassembled WGS sequence"/>
</dbReference>
<dbReference type="Pfam" id="PF00005">
    <property type="entry name" value="ABC_tran"/>
    <property type="match status" value="1"/>
</dbReference>
<keyword evidence="4 9" id="KW-0812">Transmembrane</keyword>
<evidence type="ECO:0000259" key="11">
    <source>
        <dbReference type="PROSITE" id="PS50929"/>
    </source>
</evidence>
<dbReference type="InterPro" id="IPR003593">
    <property type="entry name" value="AAA+_ATPase"/>
</dbReference>
<dbReference type="SMART" id="SM00382">
    <property type="entry name" value="AAA"/>
    <property type="match status" value="1"/>
</dbReference>
<dbReference type="SUPFAM" id="SSF90123">
    <property type="entry name" value="ABC transporter transmembrane region"/>
    <property type="match status" value="1"/>
</dbReference>
<dbReference type="SUPFAM" id="SSF52540">
    <property type="entry name" value="P-loop containing nucleoside triphosphate hydrolases"/>
    <property type="match status" value="1"/>
</dbReference>
<feature type="transmembrane region" description="Helical" evidence="9">
    <location>
        <begin position="59"/>
        <end position="77"/>
    </location>
</feature>
<proteinExistence type="predicted"/>
<dbReference type="PROSITE" id="PS50929">
    <property type="entry name" value="ABC_TM1F"/>
    <property type="match status" value="1"/>
</dbReference>
<dbReference type="InterPro" id="IPR003439">
    <property type="entry name" value="ABC_transporter-like_ATP-bd"/>
</dbReference>
<evidence type="ECO:0000313" key="12">
    <source>
        <dbReference type="EMBL" id="TMQ49552.1"/>
    </source>
</evidence>
<keyword evidence="5" id="KW-0547">Nucleotide-binding</keyword>
<evidence type="ECO:0000256" key="1">
    <source>
        <dbReference type="ARBA" id="ARBA00004651"/>
    </source>
</evidence>
<dbReference type="Pfam" id="PF00664">
    <property type="entry name" value="ABC_membrane"/>
    <property type="match status" value="1"/>
</dbReference>
<keyword evidence="3" id="KW-1003">Cell membrane</keyword>
<evidence type="ECO:0000256" key="6">
    <source>
        <dbReference type="ARBA" id="ARBA00022840"/>
    </source>
</evidence>
<organism evidence="12 13">
    <name type="scientific">Eiseniibacteriota bacterium</name>
    <dbReference type="NCBI Taxonomy" id="2212470"/>
    <lineage>
        <taxon>Bacteria</taxon>
        <taxon>Candidatus Eiseniibacteriota</taxon>
    </lineage>
</organism>
<dbReference type="Gene3D" id="3.40.50.300">
    <property type="entry name" value="P-loop containing nucleotide triphosphate hydrolases"/>
    <property type="match status" value="1"/>
</dbReference>
<keyword evidence="2" id="KW-0813">Transport</keyword>
<keyword evidence="6 12" id="KW-0067">ATP-binding</keyword>
<dbReference type="PANTHER" id="PTHR43394:SF1">
    <property type="entry name" value="ATP-BINDING CASSETTE SUB-FAMILY B MEMBER 10, MITOCHONDRIAL"/>
    <property type="match status" value="1"/>
</dbReference>
<dbReference type="PROSITE" id="PS50893">
    <property type="entry name" value="ABC_TRANSPORTER_2"/>
    <property type="match status" value="1"/>
</dbReference>
<feature type="domain" description="ABC transmembrane type-1" evidence="11">
    <location>
        <begin position="20"/>
        <end position="302"/>
    </location>
</feature>
<evidence type="ECO:0000256" key="8">
    <source>
        <dbReference type="ARBA" id="ARBA00023136"/>
    </source>
</evidence>
<dbReference type="InterPro" id="IPR039421">
    <property type="entry name" value="Type_1_exporter"/>
</dbReference>
<dbReference type="GO" id="GO:0005886">
    <property type="term" value="C:plasma membrane"/>
    <property type="evidence" value="ECO:0007669"/>
    <property type="project" value="UniProtKB-SubCell"/>
</dbReference>
<dbReference type="PANTHER" id="PTHR43394">
    <property type="entry name" value="ATP-DEPENDENT PERMEASE MDL1, MITOCHONDRIAL"/>
    <property type="match status" value="1"/>
</dbReference>
<protein>
    <submittedName>
        <fullName evidence="12">ABC transporter ATP-binding protein</fullName>
    </submittedName>
</protein>
<evidence type="ECO:0000256" key="4">
    <source>
        <dbReference type="ARBA" id="ARBA00022692"/>
    </source>
</evidence>
<dbReference type="InterPro" id="IPR011527">
    <property type="entry name" value="ABC1_TM_dom"/>
</dbReference>
<evidence type="ECO:0000256" key="5">
    <source>
        <dbReference type="ARBA" id="ARBA00022741"/>
    </source>
</evidence>
<sequence length="581" mass="64350">MRASSARLLPYLIRYRRGLAWGLASVALANLIALAQPQVLGLAVDDLYRGVTAAKLGRYALIVFGISVLSGVFTYRMRQAVIGISRHVEFDLRNDLFAHLQSLPLQYFQRSRTGEIMSRATNDLSAVRLMLGPGVMYLVNTTVVAVVALGFMLAISPRLTLYALLPLPLVSFSVWFFGERIHRRFEDIQAHFATVSARVQENLAGVRVVRAFVREPAEIEDFQALNREYLDKNLALIRTSGVFHPALGFLSGLAALIGLYLGGREVVARHITLGQFVAFTVYLAKLNWPVFALGWVINLFQRGMASFGRIVEILDVVPEIRSPARGRRPPRARGEIEFRNLTFRYPGTDVPALREVSLKVPAGKIAAMVGRTGGGKTTLLSMLPRVFDPPPGTVFLDGVDVREFDLEWLRLQMAYATQESFLFSTTVAENIAYGVAGATRPEIERVAAIARLDSDVRGFSQGFDTLVGERGITLSGGQKQRATIARALLRRAPVLMLDDCFSSVDTHTEEAILQGLRHELSGRTTLLVSHRVSTVRDADLIVVLEDGGVAERGTHETLLREGGRYARLYREQQLEEELEAS</sequence>
<evidence type="ECO:0000259" key="10">
    <source>
        <dbReference type="PROSITE" id="PS50893"/>
    </source>
</evidence>
<keyword evidence="7 9" id="KW-1133">Transmembrane helix</keyword>
<dbReference type="Gene3D" id="1.20.1560.10">
    <property type="entry name" value="ABC transporter type 1, transmembrane domain"/>
    <property type="match status" value="1"/>
</dbReference>
<dbReference type="FunFam" id="1.20.1560.10:FF:000011">
    <property type="entry name" value="Multidrug ABC transporter ATP-binding protein"/>
    <property type="match status" value="1"/>
</dbReference>
<evidence type="ECO:0000256" key="3">
    <source>
        <dbReference type="ARBA" id="ARBA00022475"/>
    </source>
</evidence>
<dbReference type="GO" id="GO:0016887">
    <property type="term" value="F:ATP hydrolysis activity"/>
    <property type="evidence" value="ECO:0007669"/>
    <property type="project" value="InterPro"/>
</dbReference>
<dbReference type="InterPro" id="IPR036640">
    <property type="entry name" value="ABC1_TM_sf"/>
</dbReference>
<dbReference type="FunFam" id="3.40.50.300:FF:000221">
    <property type="entry name" value="Multidrug ABC transporter ATP-binding protein"/>
    <property type="match status" value="1"/>
</dbReference>
<dbReference type="PROSITE" id="PS00211">
    <property type="entry name" value="ABC_TRANSPORTER_1"/>
    <property type="match status" value="1"/>
</dbReference>
<evidence type="ECO:0000256" key="7">
    <source>
        <dbReference type="ARBA" id="ARBA00022989"/>
    </source>
</evidence>
<accession>A0A538SDU7</accession>
<feature type="transmembrane region" description="Helical" evidence="9">
    <location>
        <begin position="273"/>
        <end position="300"/>
    </location>
</feature>
<feature type="transmembrane region" description="Helical" evidence="9">
    <location>
        <begin position="161"/>
        <end position="178"/>
    </location>
</feature>
<feature type="transmembrane region" description="Helical" evidence="9">
    <location>
        <begin position="242"/>
        <end position="261"/>
    </location>
</feature>
<dbReference type="AlphaFoldDB" id="A0A538SDU7"/>
<comment type="subcellular location">
    <subcellularLocation>
        <location evidence="1">Cell membrane</location>
        <topology evidence="1">Multi-pass membrane protein</topology>
    </subcellularLocation>
</comment>
<name>A0A538SDU7_UNCEI</name>
<feature type="transmembrane region" description="Helical" evidence="9">
    <location>
        <begin position="135"/>
        <end position="155"/>
    </location>
</feature>
<keyword evidence="8 9" id="KW-0472">Membrane</keyword>
<reference evidence="12 13" key="1">
    <citation type="journal article" date="2019" name="Nat. Microbiol.">
        <title>Mediterranean grassland soil C-N compound turnover is dependent on rainfall and depth, and is mediated by genomically divergent microorganisms.</title>
        <authorList>
            <person name="Diamond S."/>
            <person name="Andeer P.F."/>
            <person name="Li Z."/>
            <person name="Crits-Christoph A."/>
            <person name="Burstein D."/>
            <person name="Anantharaman K."/>
            <person name="Lane K.R."/>
            <person name="Thomas B.C."/>
            <person name="Pan C."/>
            <person name="Northen T.R."/>
            <person name="Banfield J.F."/>
        </authorList>
    </citation>
    <scope>NUCLEOTIDE SEQUENCE [LARGE SCALE GENOMIC DNA]</scope>
    <source>
        <strain evidence="12">WS_3</strain>
    </source>
</reference>
<feature type="domain" description="ABC transporter" evidence="10">
    <location>
        <begin position="336"/>
        <end position="571"/>
    </location>
</feature>
<evidence type="ECO:0000313" key="13">
    <source>
        <dbReference type="Proteomes" id="UP000320184"/>
    </source>
</evidence>
<evidence type="ECO:0000256" key="9">
    <source>
        <dbReference type="SAM" id="Phobius"/>
    </source>
</evidence>
<dbReference type="InterPro" id="IPR027417">
    <property type="entry name" value="P-loop_NTPase"/>
</dbReference>
<gene>
    <name evidence="12" type="ORF">E6K73_09760</name>
</gene>
<evidence type="ECO:0000256" key="2">
    <source>
        <dbReference type="ARBA" id="ARBA00022448"/>
    </source>
</evidence>
<dbReference type="CDD" id="cd18541">
    <property type="entry name" value="ABC_6TM_TmrB_like"/>
    <property type="match status" value="1"/>
</dbReference>
<dbReference type="EMBL" id="VBOT01000121">
    <property type="protein sequence ID" value="TMQ49552.1"/>
    <property type="molecule type" value="Genomic_DNA"/>
</dbReference>